<dbReference type="AlphaFoldDB" id="A0A2I2KUB0"/>
<dbReference type="RefSeq" id="WP_133150723.1">
    <property type="nucleotide sequence ID" value="NZ_FZMO01000237.1"/>
</dbReference>
<evidence type="ECO:0000313" key="1">
    <source>
        <dbReference type="EMBL" id="SNQ49254.1"/>
    </source>
</evidence>
<reference evidence="1 2" key="1">
    <citation type="submission" date="2017-06" db="EMBL/GenBank/DDBJ databases">
        <authorList>
            <person name="Kim H.J."/>
            <person name="Triplett B.A."/>
        </authorList>
    </citation>
    <scope>NUCLEOTIDE SEQUENCE [LARGE SCALE GENOMIC DNA]</scope>
    <source>
        <strain evidence="1">FRACA_ARgP5</strain>
    </source>
</reference>
<dbReference type="OrthoDB" id="3216747at2"/>
<sequence length="192" mass="20615">MLDEVTKGVRGPVKRYLLRRAMSRQIGPGGSLGGKTVIVTVPGTSPEQENGVPLADVPANADLLEYRREAARRPYSVGDYALGGWQLNTHPDLVERLTSLAPDPADVLPVYGIPVIVSRGIAAVVATGTNWLLFRLPEEPQGVEMVEPIASLDSSRGWYSVSAWQSGSSDDDVDEKLRALVRAAMDHAATLA</sequence>
<keyword evidence="2" id="KW-1185">Reference proteome</keyword>
<proteinExistence type="predicted"/>
<organism evidence="1 2">
    <name type="scientific">Frankia canadensis</name>
    <dbReference type="NCBI Taxonomy" id="1836972"/>
    <lineage>
        <taxon>Bacteria</taxon>
        <taxon>Bacillati</taxon>
        <taxon>Actinomycetota</taxon>
        <taxon>Actinomycetes</taxon>
        <taxon>Frankiales</taxon>
        <taxon>Frankiaceae</taxon>
        <taxon>Frankia</taxon>
    </lineage>
</organism>
<evidence type="ECO:0000313" key="2">
    <source>
        <dbReference type="Proteomes" id="UP000234331"/>
    </source>
</evidence>
<protein>
    <submittedName>
        <fullName evidence="1">Uncharacterized protein</fullName>
    </submittedName>
</protein>
<gene>
    <name evidence="1" type="ORF">FRACA_3110002</name>
</gene>
<accession>A0A2I2KUB0</accession>
<name>A0A2I2KUB0_9ACTN</name>
<dbReference type="Proteomes" id="UP000234331">
    <property type="component" value="Unassembled WGS sequence"/>
</dbReference>
<dbReference type="EMBL" id="FZMO01000237">
    <property type="protein sequence ID" value="SNQ49254.1"/>
    <property type="molecule type" value="Genomic_DNA"/>
</dbReference>